<keyword evidence="1" id="KW-0732">Signal</keyword>
<evidence type="ECO:0000313" key="3">
    <source>
        <dbReference type="EMBL" id="SHJ73459.1"/>
    </source>
</evidence>
<feature type="signal peptide" evidence="1">
    <location>
        <begin position="1"/>
        <end position="21"/>
    </location>
</feature>
<dbReference type="EMBL" id="FRAA01000001">
    <property type="protein sequence ID" value="SHJ73459.1"/>
    <property type="molecule type" value="Genomic_DNA"/>
</dbReference>
<gene>
    <name evidence="3" type="ORF">SAMN04488028_1011058</name>
</gene>
<proteinExistence type="predicted"/>
<accession>A0A1M6LQJ2</accession>
<organism evidence="3 4">
    <name type="scientific">Reichenbachiella agariperforans</name>
    <dbReference type="NCBI Taxonomy" id="156994"/>
    <lineage>
        <taxon>Bacteria</taxon>
        <taxon>Pseudomonadati</taxon>
        <taxon>Bacteroidota</taxon>
        <taxon>Cytophagia</taxon>
        <taxon>Cytophagales</taxon>
        <taxon>Reichenbachiellaceae</taxon>
        <taxon>Reichenbachiella</taxon>
    </lineage>
</organism>
<dbReference type="AlphaFoldDB" id="A0A1M6LQJ2"/>
<feature type="chain" id="PRO_5012274398" evidence="1">
    <location>
        <begin position="22"/>
        <end position="438"/>
    </location>
</feature>
<dbReference type="InterPro" id="IPR025388">
    <property type="entry name" value="Alginate_export_dom"/>
</dbReference>
<dbReference type="STRING" id="156994.SAMN04488028_1011058"/>
<evidence type="ECO:0000313" key="4">
    <source>
        <dbReference type="Proteomes" id="UP000184474"/>
    </source>
</evidence>
<dbReference type="Proteomes" id="UP000184474">
    <property type="component" value="Unassembled WGS sequence"/>
</dbReference>
<dbReference type="RefSeq" id="WP_073120030.1">
    <property type="nucleotide sequence ID" value="NZ_FRAA01000001.1"/>
</dbReference>
<dbReference type="Pfam" id="PF13372">
    <property type="entry name" value="Alginate_exp"/>
    <property type="match status" value="1"/>
</dbReference>
<sequence length="438" mass="50028">MKYSKLWLVALAMSFSSYLQAQFIIDAQVRPRAEFRNGFKELNAPDEGPAFYTEQRTRLSVGFTQEKYKIKVTVQDVRMWGSTNQPYKTDDNNTLHFSEAWGQYFFTDKLSFKAGRQIIRYHNERFFGSSNWQPQGRSHDALLLIYEDLESGWKIDIGGAFNQNAYEPSLLQGTFYDGVVNYKHMEYVWLTKRLEKLEINAMALNNGYQNVTDSSGVAQQSFALLLDYKVNDRLKIGGESYLQMGKNRAGVDNSAHMLAAYATYKTDMTPIKLAVDYMSGTSYGSSKDHSFNSLFGSNHKFYGYMDYFYVANPHRMQGTVYNTGLLDFRIMTEWKTGANSSLKANIHQFFSPVDIVDINDVSQSYSSNLGTEIDLVMTWKLDPAVTINLGYSQMFATESMEQIKGTVTGYTGEASALNNWAWVMVDFRPQLFNSSKKD</sequence>
<feature type="domain" description="Alginate export" evidence="2">
    <location>
        <begin position="61"/>
        <end position="402"/>
    </location>
</feature>
<evidence type="ECO:0000259" key="2">
    <source>
        <dbReference type="Pfam" id="PF13372"/>
    </source>
</evidence>
<keyword evidence="4" id="KW-1185">Reference proteome</keyword>
<evidence type="ECO:0000256" key="1">
    <source>
        <dbReference type="SAM" id="SignalP"/>
    </source>
</evidence>
<name>A0A1M6LQJ2_REIAG</name>
<protein>
    <submittedName>
        <fullName evidence="3">Alginate export</fullName>
    </submittedName>
</protein>
<reference evidence="4" key="1">
    <citation type="submission" date="2016-11" db="EMBL/GenBank/DDBJ databases">
        <authorList>
            <person name="Varghese N."/>
            <person name="Submissions S."/>
        </authorList>
    </citation>
    <scope>NUCLEOTIDE SEQUENCE [LARGE SCALE GENOMIC DNA]</scope>
    <source>
        <strain evidence="4">DSM 26134</strain>
    </source>
</reference>